<accession>A0ABT1YDJ2</accession>
<name>A0ABT1YDJ2_9BACL</name>
<dbReference type="EMBL" id="JANQBD010000005">
    <property type="protein sequence ID" value="MCR8631253.1"/>
    <property type="molecule type" value="Genomic_DNA"/>
</dbReference>
<evidence type="ECO:0000313" key="2">
    <source>
        <dbReference type="Proteomes" id="UP001300012"/>
    </source>
</evidence>
<reference evidence="1 2" key="1">
    <citation type="submission" date="2022-08" db="EMBL/GenBank/DDBJ databases">
        <title>Paenibacillus endoradicis sp. nov., Paenibacillus radicibacter sp. nov and Paenibacillus pararadicis sp. nov., three cold-adapted plant growth-promoting bacteria isolated from root of Larix gmelinii in Great Khingan.</title>
        <authorList>
            <person name="Xue H."/>
        </authorList>
    </citation>
    <scope>NUCLEOTIDE SEQUENCE [LARGE SCALE GENOMIC DNA]</scope>
    <source>
        <strain evidence="1 2">N5-1-1-5</strain>
    </source>
</reference>
<dbReference type="RefSeq" id="WP_258212856.1">
    <property type="nucleotide sequence ID" value="NZ_JANQBD010000005.1"/>
</dbReference>
<dbReference type="Proteomes" id="UP001300012">
    <property type="component" value="Unassembled WGS sequence"/>
</dbReference>
<gene>
    <name evidence="1" type="ORF">NV381_08575</name>
</gene>
<sequence length="557" mass="61869">MAHKPRLGIQGPVVAWQDSWAGDASDLVMRTGTGSVCPSQDPKPEPAAFLNILKELHADFYVHHVIPGFEGDSSVLEDVARAGLDICLGNEYGNINGPWVEGTNRYDVPDEMIVEAGHIGRCIGLLYDEPEHLQINAGQYRKDGWFPHWGSTEGLRLEAARNKVEHAVHSRVEHVRSVLMNAELNNVSIPLISEQVFPTQFHTLAKAGMDLCPKIMKESFQSLQLSTALGAAKQYGRAMWVCADLWGPDTGEWFTRFHGFPGHSPQEFESALKLGYLMGPTHLFTENIDVLLKHTGSGFEKTEFGEVWKQFTGQFVPEHPLTWDHSQADPDIVIIHSDDSNYGQNERLFGSSELVGSAASQSVFQIWHLLSRGTIPAHGSCMHIPGYSFPRHELKREVPLEQFPLANGYPCKDENRIHPLFYPVNNVLVYDEQVSAERLGQPKLIVAGGSSLSSDTLAAVIQRANDGSVVVIADWLLPASLPKEWLSSGKRGRGLWIVTHDFLEGRVREAVEPFLGKDSCWMQRFGTTEVRMSPKDSRGFTLEFELYGTGGHLIGAN</sequence>
<evidence type="ECO:0000313" key="1">
    <source>
        <dbReference type="EMBL" id="MCR8631253.1"/>
    </source>
</evidence>
<protein>
    <submittedName>
        <fullName evidence="1">Uncharacterized protein</fullName>
    </submittedName>
</protein>
<proteinExistence type="predicted"/>
<organism evidence="1 2">
    <name type="scientific">Paenibacillus radicis</name>
    <name type="common">ex Xue et al. 2023</name>
    <dbReference type="NCBI Taxonomy" id="2972489"/>
    <lineage>
        <taxon>Bacteria</taxon>
        <taxon>Bacillati</taxon>
        <taxon>Bacillota</taxon>
        <taxon>Bacilli</taxon>
        <taxon>Bacillales</taxon>
        <taxon>Paenibacillaceae</taxon>
        <taxon>Paenibacillus</taxon>
    </lineage>
</organism>
<keyword evidence="2" id="KW-1185">Reference proteome</keyword>
<comment type="caution">
    <text evidence="1">The sequence shown here is derived from an EMBL/GenBank/DDBJ whole genome shotgun (WGS) entry which is preliminary data.</text>
</comment>